<accession>M7T7M7</accession>
<dbReference type="eggNOG" id="ENOG502T6SP">
    <property type="taxonomic scope" value="Eukaryota"/>
</dbReference>
<sequence length="150" mass="17297">MVLTAQMYVQPLSSYASWLPYTPSRFENIGLLIETRHVNAKQIRPVIESSLYQLKNLLSKADVIGERYGTQYDQSNVDSDTTSRAMAIFREPFERFKARLKSSQKQKSIWKVTRWSVHDYERFRSLVDNIREIIDALEGITSALDGFGNG</sequence>
<protein>
    <submittedName>
        <fullName evidence="2">Putative heterokaryon incompatibility protein</fullName>
    </submittedName>
</protein>
<dbReference type="InterPro" id="IPR038305">
    <property type="entry name" value="HeLo_sf"/>
</dbReference>
<evidence type="ECO:0000259" key="1">
    <source>
        <dbReference type="Pfam" id="PF14479"/>
    </source>
</evidence>
<dbReference type="KEGG" id="ela:UCREL1_27"/>
<dbReference type="Proteomes" id="UP000012174">
    <property type="component" value="Unassembled WGS sequence"/>
</dbReference>
<organism evidence="2 3">
    <name type="scientific">Eutypa lata (strain UCR-EL1)</name>
    <name type="common">Grapevine dieback disease fungus</name>
    <name type="synonym">Eutypa armeniacae</name>
    <dbReference type="NCBI Taxonomy" id="1287681"/>
    <lineage>
        <taxon>Eukaryota</taxon>
        <taxon>Fungi</taxon>
        <taxon>Dikarya</taxon>
        <taxon>Ascomycota</taxon>
        <taxon>Pezizomycotina</taxon>
        <taxon>Sordariomycetes</taxon>
        <taxon>Xylariomycetidae</taxon>
        <taxon>Xylariales</taxon>
        <taxon>Diatrypaceae</taxon>
        <taxon>Eutypa</taxon>
    </lineage>
</organism>
<evidence type="ECO:0000313" key="2">
    <source>
        <dbReference type="EMBL" id="EMR72913.1"/>
    </source>
</evidence>
<dbReference type="InterPro" id="IPR029498">
    <property type="entry name" value="HeLo_dom"/>
</dbReference>
<dbReference type="OrthoDB" id="20872at2759"/>
<dbReference type="Gene3D" id="1.20.120.1020">
    <property type="entry name" value="Prion-inhibition and propagation, HeLo domain"/>
    <property type="match status" value="1"/>
</dbReference>
<dbReference type="AlphaFoldDB" id="M7T7M7"/>
<gene>
    <name evidence="2" type="ORF">UCREL1_27</name>
</gene>
<feature type="domain" description="Prion-inhibition and propagation HeLo" evidence="1">
    <location>
        <begin position="38"/>
        <end position="142"/>
    </location>
</feature>
<name>M7T7M7_EUTLA</name>
<dbReference type="STRING" id="1287681.M7T7M7"/>
<dbReference type="HOGENOM" id="CLU_1740523_0_0_1"/>
<dbReference type="Pfam" id="PF14479">
    <property type="entry name" value="HeLo"/>
    <property type="match status" value="1"/>
</dbReference>
<keyword evidence="3" id="KW-1185">Reference proteome</keyword>
<reference evidence="3" key="1">
    <citation type="journal article" date="2013" name="Genome Announc.">
        <title>Draft genome sequence of the grapevine dieback fungus Eutypa lata UCR-EL1.</title>
        <authorList>
            <person name="Blanco-Ulate B."/>
            <person name="Rolshausen P.E."/>
            <person name="Cantu D."/>
        </authorList>
    </citation>
    <scope>NUCLEOTIDE SEQUENCE [LARGE SCALE GENOMIC DNA]</scope>
    <source>
        <strain evidence="3">UCR-EL1</strain>
    </source>
</reference>
<proteinExistence type="predicted"/>
<evidence type="ECO:0000313" key="3">
    <source>
        <dbReference type="Proteomes" id="UP000012174"/>
    </source>
</evidence>
<dbReference type="EMBL" id="KB705354">
    <property type="protein sequence ID" value="EMR72913.1"/>
    <property type="molecule type" value="Genomic_DNA"/>
</dbReference>